<feature type="region of interest" description="Disordered" evidence="2">
    <location>
        <begin position="759"/>
        <end position="805"/>
    </location>
</feature>
<dbReference type="GO" id="GO:0003677">
    <property type="term" value="F:DNA binding"/>
    <property type="evidence" value="ECO:0007669"/>
    <property type="project" value="InterPro"/>
</dbReference>
<dbReference type="InterPro" id="IPR000164">
    <property type="entry name" value="Histone_H3/CENP-A"/>
</dbReference>
<organism evidence="4 5">
    <name type="scientific">Chara braunii</name>
    <name type="common">Braun's stonewort</name>
    <dbReference type="NCBI Taxonomy" id="69332"/>
    <lineage>
        <taxon>Eukaryota</taxon>
        <taxon>Viridiplantae</taxon>
        <taxon>Streptophyta</taxon>
        <taxon>Charophyceae</taxon>
        <taxon>Charales</taxon>
        <taxon>Characeae</taxon>
        <taxon>Chara</taxon>
    </lineage>
</organism>
<dbReference type="SUPFAM" id="SSF47113">
    <property type="entry name" value="Histone-fold"/>
    <property type="match status" value="1"/>
</dbReference>
<keyword evidence="5" id="KW-1185">Reference proteome</keyword>
<feature type="region of interest" description="Disordered" evidence="2">
    <location>
        <begin position="1"/>
        <end position="22"/>
    </location>
</feature>
<dbReference type="EMBL" id="BFEA01000402">
    <property type="protein sequence ID" value="GBG82286.1"/>
    <property type="molecule type" value="Genomic_DNA"/>
</dbReference>
<dbReference type="GO" id="GO:0046982">
    <property type="term" value="F:protein heterodimerization activity"/>
    <property type="evidence" value="ECO:0007669"/>
    <property type="project" value="InterPro"/>
</dbReference>
<evidence type="ECO:0000256" key="2">
    <source>
        <dbReference type="SAM" id="MobiDB-lite"/>
    </source>
</evidence>
<accession>A0A388LIY6</accession>
<feature type="domain" description="Core Histone H2A/H2B/H3" evidence="3">
    <location>
        <begin position="574"/>
        <end position="653"/>
    </location>
</feature>
<dbReference type="GO" id="GO:0030527">
    <property type="term" value="F:structural constituent of chromatin"/>
    <property type="evidence" value="ECO:0007669"/>
    <property type="project" value="InterPro"/>
</dbReference>
<evidence type="ECO:0000256" key="1">
    <source>
        <dbReference type="ARBA" id="ARBA00010343"/>
    </source>
</evidence>
<dbReference type="Gramene" id="GBG82286">
    <property type="protein sequence ID" value="GBG82286"/>
    <property type="gene ID" value="CBR_g34570"/>
</dbReference>
<comment type="caution">
    <text evidence="4">The sequence shown here is derived from an EMBL/GenBank/DDBJ whole genome shotgun (WGS) entry which is preliminary data.</text>
</comment>
<dbReference type="AlphaFoldDB" id="A0A388LIY6"/>
<dbReference type="Pfam" id="PF00125">
    <property type="entry name" value="Histone"/>
    <property type="match status" value="1"/>
</dbReference>
<dbReference type="STRING" id="69332.A0A388LIY6"/>
<protein>
    <recommendedName>
        <fullName evidence="3">Core Histone H2A/H2B/H3 domain-containing protein</fullName>
    </recommendedName>
</protein>
<sequence length="805" mass="90031">METEDILKGFADGSKEGNSAGGNNADCAEVLATICAQTAQMMGDGGETENDAGGSTCETETAGEEREEGGLGSRESLTGCIVKDENVVKTSAGEEYPYDINWVPGRVQLGIVGVAPCFAFKVEGTWVPFPTPKKNTWRNVTLAIVFDRLLRLNDGATTEVKARYAMDVWRHLGSQGEFRMNDFLYDSFDCGKAWVIGGNDATGSMACDESDARRYPRWGWVPCVIPIPCGRVRMMMRDAMGNIWSTHYVNGNFSFKHLDREVSEDEKKAMTCNTHTAGCFFSPFRNPVDSEVVEGKVFTGEDGSTYTHARGQEATYDGVCSQIWDHVTMRSDVLSAIDIGARVIPEGQLQQHMAPEKYGYRVNWVPGCLHPAVVDGKVTMAARLQSGHWLPLGWMHAGIVEHWQFLVVLARVSIFNVNVKDHVLVVEHAKRCWEKIREEERQMVCVGYDSMADQGMWSMVEGSCTAQEHDDGENRYMARIRRRHGCTTLLGWAPVVYPMTYEHGGDVTMRFKDPLGVPFYLTYSDGLLLNIRYMSEDGFSGSAHAGKRREKRSEIFRLSAEVEGPCGPVTSGDALQHRVTWAGRVMPFLRLVCEVVERDIAPSMGVRFQMTVVRTLMEAARAYLVANFENTNEVAIHSKRVTIQVRDMRLVDRLSKPRWVEKYQAALERLGLASCDVERQREREEGWKVMTTGTNLAIIPDNGQTSAAQESITSMAVDVRLMQTARREQLVCCDIFNAFTMEKEQCDRGFEEADLPSCCAEYTDSAEEEDEEEDEGASSSDVEMSGSDVSSDEEDEEHDVYYDLI</sequence>
<proteinExistence type="inferred from homology"/>
<dbReference type="InterPro" id="IPR007125">
    <property type="entry name" value="H2A/H2B/H3"/>
</dbReference>
<dbReference type="Proteomes" id="UP000265515">
    <property type="component" value="Unassembled WGS sequence"/>
</dbReference>
<comment type="similarity">
    <text evidence="1">Belongs to the histone H3 family.</text>
</comment>
<gene>
    <name evidence="4" type="ORF">CBR_g34570</name>
</gene>
<dbReference type="Gene3D" id="1.10.20.10">
    <property type="entry name" value="Histone, subunit A"/>
    <property type="match status" value="1"/>
</dbReference>
<feature type="compositionally biased region" description="Low complexity" evidence="2">
    <location>
        <begin position="777"/>
        <end position="789"/>
    </location>
</feature>
<evidence type="ECO:0000259" key="3">
    <source>
        <dbReference type="Pfam" id="PF00125"/>
    </source>
</evidence>
<reference evidence="4 5" key="1">
    <citation type="journal article" date="2018" name="Cell">
        <title>The Chara Genome: Secondary Complexity and Implications for Plant Terrestrialization.</title>
        <authorList>
            <person name="Nishiyama T."/>
            <person name="Sakayama H."/>
            <person name="Vries J.D."/>
            <person name="Buschmann H."/>
            <person name="Saint-Marcoux D."/>
            <person name="Ullrich K.K."/>
            <person name="Haas F.B."/>
            <person name="Vanderstraeten L."/>
            <person name="Becker D."/>
            <person name="Lang D."/>
            <person name="Vosolsobe S."/>
            <person name="Rombauts S."/>
            <person name="Wilhelmsson P.K.I."/>
            <person name="Janitza P."/>
            <person name="Kern R."/>
            <person name="Heyl A."/>
            <person name="Rumpler F."/>
            <person name="Villalobos L.I.A.C."/>
            <person name="Clay J.M."/>
            <person name="Skokan R."/>
            <person name="Toyoda A."/>
            <person name="Suzuki Y."/>
            <person name="Kagoshima H."/>
            <person name="Schijlen E."/>
            <person name="Tajeshwar N."/>
            <person name="Catarino B."/>
            <person name="Hetherington A.J."/>
            <person name="Saltykova A."/>
            <person name="Bonnot C."/>
            <person name="Breuninger H."/>
            <person name="Symeonidi A."/>
            <person name="Radhakrishnan G.V."/>
            <person name="Van Nieuwerburgh F."/>
            <person name="Deforce D."/>
            <person name="Chang C."/>
            <person name="Karol K.G."/>
            <person name="Hedrich R."/>
            <person name="Ulvskov P."/>
            <person name="Glockner G."/>
            <person name="Delwiche C.F."/>
            <person name="Petrasek J."/>
            <person name="Van de Peer Y."/>
            <person name="Friml J."/>
            <person name="Beilby M."/>
            <person name="Dolan L."/>
            <person name="Kohara Y."/>
            <person name="Sugano S."/>
            <person name="Fujiyama A."/>
            <person name="Delaux P.-M."/>
            <person name="Quint M."/>
            <person name="TheiBen G."/>
            <person name="Hagemann M."/>
            <person name="Harholt J."/>
            <person name="Dunand C."/>
            <person name="Zachgo S."/>
            <person name="Langdale J."/>
            <person name="Maumus F."/>
            <person name="Straeten D.V.D."/>
            <person name="Gould S.B."/>
            <person name="Rensing S.A."/>
        </authorList>
    </citation>
    <scope>NUCLEOTIDE SEQUENCE [LARGE SCALE GENOMIC DNA]</scope>
    <source>
        <strain evidence="4 5">S276</strain>
    </source>
</reference>
<feature type="region of interest" description="Disordered" evidence="2">
    <location>
        <begin position="42"/>
        <end position="73"/>
    </location>
</feature>
<evidence type="ECO:0000313" key="5">
    <source>
        <dbReference type="Proteomes" id="UP000265515"/>
    </source>
</evidence>
<feature type="compositionally biased region" description="Acidic residues" evidence="2">
    <location>
        <begin position="764"/>
        <end position="776"/>
    </location>
</feature>
<dbReference type="PANTHER" id="PTHR11426">
    <property type="entry name" value="HISTONE H3"/>
    <property type="match status" value="1"/>
</dbReference>
<dbReference type="GO" id="GO:0000786">
    <property type="term" value="C:nucleosome"/>
    <property type="evidence" value="ECO:0007669"/>
    <property type="project" value="InterPro"/>
</dbReference>
<name>A0A388LIY6_CHABU</name>
<dbReference type="SMART" id="SM00428">
    <property type="entry name" value="H3"/>
    <property type="match status" value="1"/>
</dbReference>
<evidence type="ECO:0000313" key="4">
    <source>
        <dbReference type="EMBL" id="GBG82286.1"/>
    </source>
</evidence>
<dbReference type="OrthoDB" id="420022at2759"/>
<dbReference type="InterPro" id="IPR009072">
    <property type="entry name" value="Histone-fold"/>
</dbReference>